<evidence type="ECO:0000256" key="3">
    <source>
        <dbReference type="ARBA" id="ARBA00012733"/>
    </source>
</evidence>
<sequence>MRHLRIGVAIRLGMLVCGYTLSLGSVLAADKSPPEGEEVFRTVLRRQGEGRVHTYRIPGLVATPTGALIAVFDVRHEDSADLPGDIDIGVMRSSDDGQTWSPMQLVLDFDRQEKGASGNGVGDPAVLVDQRTGQIFVAGLWSKGNRAWNGSGPGLSPDETGQLVITRSSDDGITWSTPTNITEKIRGRDPSWRLCFTCPGNGIQLRDGALAFAAQFRDAEGTPHSCFIMSSDGGDSWAISPPAIAAEPPTSEAQIAELADGSLLLSMRDESHGGQRAWAKFTLRDELANGTWSKPWFTTPDPTCMASLVRHPRGPLLFSNPNSATQRVALTIRTSADDGKTWTAGRLLDPRPCGYSCLTVLKDGNIGVLYECGDESDIETLTFAKFPLAWLEGAERRR</sequence>
<dbReference type="GO" id="GO:0004308">
    <property type="term" value="F:exo-alpha-sialidase activity"/>
    <property type="evidence" value="ECO:0007669"/>
    <property type="project" value="UniProtKB-EC"/>
</dbReference>
<dbReference type="OrthoDB" id="7294637at2"/>
<feature type="domain" description="Sialidase" evidence="4">
    <location>
        <begin position="84"/>
        <end position="368"/>
    </location>
</feature>
<dbReference type="AlphaFoldDB" id="A0A517TZ49"/>
<dbReference type="CDD" id="cd15482">
    <property type="entry name" value="Sialidase_non-viral"/>
    <property type="match status" value="1"/>
</dbReference>
<evidence type="ECO:0000259" key="4">
    <source>
        <dbReference type="Pfam" id="PF13088"/>
    </source>
</evidence>
<name>A0A517TZ49_9BACT</name>
<dbReference type="RefSeq" id="WP_145433207.1">
    <property type="nucleotide sequence ID" value="NZ_CP036339.1"/>
</dbReference>
<dbReference type="GO" id="GO:0005737">
    <property type="term" value="C:cytoplasm"/>
    <property type="evidence" value="ECO:0007669"/>
    <property type="project" value="TreeGrafter"/>
</dbReference>
<evidence type="ECO:0000313" key="5">
    <source>
        <dbReference type="EMBL" id="QDT73642.1"/>
    </source>
</evidence>
<keyword evidence="5" id="KW-0378">Hydrolase</keyword>
<dbReference type="GO" id="GO:0009313">
    <property type="term" value="P:oligosaccharide catabolic process"/>
    <property type="evidence" value="ECO:0007669"/>
    <property type="project" value="TreeGrafter"/>
</dbReference>
<keyword evidence="6" id="KW-1185">Reference proteome</keyword>
<evidence type="ECO:0000256" key="2">
    <source>
        <dbReference type="ARBA" id="ARBA00009348"/>
    </source>
</evidence>
<dbReference type="Proteomes" id="UP000317909">
    <property type="component" value="Chromosome"/>
</dbReference>
<dbReference type="PANTHER" id="PTHR10628">
    <property type="entry name" value="SIALIDASE"/>
    <property type="match status" value="1"/>
</dbReference>
<dbReference type="InterPro" id="IPR026856">
    <property type="entry name" value="Sialidase_fam"/>
</dbReference>
<comment type="catalytic activity">
    <reaction evidence="1">
        <text>Hydrolysis of alpha-(2-&gt;3)-, alpha-(2-&gt;6)-, alpha-(2-&gt;8)- glycosidic linkages of terminal sialic acid residues in oligosaccharides, glycoproteins, glycolipids, colominic acid and synthetic substrates.</text>
        <dbReference type="EC" id="3.2.1.18"/>
    </reaction>
</comment>
<accession>A0A517TZ49</accession>
<dbReference type="PANTHER" id="PTHR10628:SF30">
    <property type="entry name" value="EXO-ALPHA-SIALIDASE"/>
    <property type="match status" value="1"/>
</dbReference>
<comment type="similarity">
    <text evidence="2">Belongs to the glycosyl hydrolase 33 family.</text>
</comment>
<dbReference type="InterPro" id="IPR011040">
    <property type="entry name" value="Sialidase"/>
</dbReference>
<reference evidence="5 6" key="1">
    <citation type="submission" date="2019-02" db="EMBL/GenBank/DDBJ databases">
        <title>Deep-cultivation of Planctomycetes and their phenomic and genomic characterization uncovers novel biology.</title>
        <authorList>
            <person name="Wiegand S."/>
            <person name="Jogler M."/>
            <person name="Boedeker C."/>
            <person name="Pinto D."/>
            <person name="Vollmers J."/>
            <person name="Rivas-Marin E."/>
            <person name="Kohn T."/>
            <person name="Peeters S.H."/>
            <person name="Heuer A."/>
            <person name="Rast P."/>
            <person name="Oberbeckmann S."/>
            <person name="Bunk B."/>
            <person name="Jeske O."/>
            <person name="Meyerdierks A."/>
            <person name="Storesund J.E."/>
            <person name="Kallscheuer N."/>
            <person name="Luecker S."/>
            <person name="Lage O.M."/>
            <person name="Pohl T."/>
            <person name="Merkel B.J."/>
            <person name="Hornburger P."/>
            <person name="Mueller R.-W."/>
            <person name="Bruemmer F."/>
            <person name="Labrenz M."/>
            <person name="Spormann A.M."/>
            <person name="Op den Camp H."/>
            <person name="Overmann J."/>
            <person name="Amann R."/>
            <person name="Jetten M.S.M."/>
            <person name="Mascher T."/>
            <person name="Medema M.H."/>
            <person name="Devos D.P."/>
            <person name="Kaster A.-K."/>
            <person name="Ovreas L."/>
            <person name="Rohde M."/>
            <person name="Galperin M.Y."/>
            <person name="Jogler C."/>
        </authorList>
    </citation>
    <scope>NUCLEOTIDE SEQUENCE [LARGE SCALE GENOMIC DNA]</scope>
    <source>
        <strain evidence="5 6">I41</strain>
    </source>
</reference>
<dbReference type="SUPFAM" id="SSF50939">
    <property type="entry name" value="Sialidases"/>
    <property type="match status" value="1"/>
</dbReference>
<dbReference type="GO" id="GO:0016020">
    <property type="term" value="C:membrane"/>
    <property type="evidence" value="ECO:0007669"/>
    <property type="project" value="TreeGrafter"/>
</dbReference>
<dbReference type="EC" id="3.2.1.18" evidence="3"/>
<dbReference type="EMBL" id="CP036339">
    <property type="protein sequence ID" value="QDT73642.1"/>
    <property type="molecule type" value="Genomic_DNA"/>
</dbReference>
<protein>
    <recommendedName>
        <fullName evidence="3">exo-alpha-sialidase</fullName>
        <ecNumber evidence="3">3.2.1.18</ecNumber>
    </recommendedName>
</protein>
<organism evidence="5 6">
    <name type="scientific">Lacipirellula limnantheis</name>
    <dbReference type="NCBI Taxonomy" id="2528024"/>
    <lineage>
        <taxon>Bacteria</taxon>
        <taxon>Pseudomonadati</taxon>
        <taxon>Planctomycetota</taxon>
        <taxon>Planctomycetia</taxon>
        <taxon>Pirellulales</taxon>
        <taxon>Lacipirellulaceae</taxon>
        <taxon>Lacipirellula</taxon>
    </lineage>
</organism>
<keyword evidence="5" id="KW-0326">Glycosidase</keyword>
<evidence type="ECO:0000313" key="6">
    <source>
        <dbReference type="Proteomes" id="UP000317909"/>
    </source>
</evidence>
<dbReference type="Pfam" id="PF13088">
    <property type="entry name" value="BNR_2"/>
    <property type="match status" value="1"/>
</dbReference>
<dbReference type="Gene3D" id="2.120.10.10">
    <property type="match status" value="1"/>
</dbReference>
<dbReference type="InterPro" id="IPR036278">
    <property type="entry name" value="Sialidase_sf"/>
</dbReference>
<gene>
    <name evidence="5" type="primary">nedA_1</name>
    <name evidence="5" type="ORF">I41_28310</name>
</gene>
<dbReference type="KEGG" id="llh:I41_28310"/>
<dbReference type="GO" id="GO:0006689">
    <property type="term" value="P:ganglioside catabolic process"/>
    <property type="evidence" value="ECO:0007669"/>
    <property type="project" value="TreeGrafter"/>
</dbReference>
<evidence type="ECO:0000256" key="1">
    <source>
        <dbReference type="ARBA" id="ARBA00000427"/>
    </source>
</evidence>
<proteinExistence type="inferred from homology"/>